<keyword evidence="5" id="KW-1185">Reference proteome</keyword>
<feature type="compositionally biased region" description="Basic and acidic residues" evidence="2">
    <location>
        <begin position="410"/>
        <end position="424"/>
    </location>
</feature>
<reference evidence="4" key="1">
    <citation type="submission" date="2023-07" db="EMBL/GenBank/DDBJ databases">
        <authorList>
            <consortium name="AG Swart"/>
            <person name="Singh M."/>
            <person name="Singh A."/>
            <person name="Seah K."/>
            <person name="Emmerich C."/>
        </authorList>
    </citation>
    <scope>NUCLEOTIDE SEQUENCE</scope>
    <source>
        <strain evidence="4">DP1</strain>
    </source>
</reference>
<dbReference type="Pfam" id="PF07202">
    <property type="entry name" value="Tcp10_C"/>
    <property type="match status" value="1"/>
</dbReference>
<name>A0AAD1XX66_EUPCR</name>
<dbReference type="AlphaFoldDB" id="A0AAD1XX66"/>
<comment type="caution">
    <text evidence="4">The sequence shown here is derived from an EMBL/GenBank/DDBJ whole genome shotgun (WGS) entry which is preliminary data.</text>
</comment>
<evidence type="ECO:0000313" key="4">
    <source>
        <dbReference type="EMBL" id="CAI2380996.1"/>
    </source>
</evidence>
<feature type="compositionally biased region" description="Polar residues" evidence="2">
    <location>
        <begin position="57"/>
        <end position="71"/>
    </location>
</feature>
<feature type="compositionally biased region" description="Basic and acidic residues" evidence="2">
    <location>
        <begin position="261"/>
        <end position="280"/>
    </location>
</feature>
<sequence length="907" mass="106351">MDRKSYYPSSHSSNPPQTHMQSKRRPQDYQNYRQTEMGYQQEEINHSPDFRPKGNLYQDTNIPGRNTQVQSRRMKNPEYDASVPGRSSHIINSRPQYEEMVDIEPERIIRRSEIDRKNNPMFNSFQNYTREMLDPEVSVNQSYYQPSNIPQCEISVGQEMYENSTLNQSMGLIKMSSQISKKSSIQEYEHNPKYSENGHRVYQNNALRSPEVSVEQFVEYQGAHHGHSQTQNYHPQVERVGHNFPPKKIVREQRQPPMELQESREEEHHQPEKEQSKRPDIINKVVIKPSEREEEKVAITKIENVDDQVLVGAQDENLGAIETPQKDKVHSNDNNEEETNENFKTVPRNTHQMHTNAADEIPITAKVCSFEELLARNLQNEDENEEGIFGKSVSKPATKSKPKLKPKQKSARDDSVKTQKRSDAMKNTPLKQTSKDIGEMSSTLKISKEFLSPDDRRNTEEVEKMTSQQQKEPVKTFKMYLADEGFTDSDESEEENVIETHFNKLDPDLKLEVSKLMAKIKLSRKSKRQKKDEIHDKISDIKEQIVVQSQYKADVLNQIEKMVADFKIERQEKMNKLKQTDKELNNLRELAHLKEKKALFEQTLKTLKDDNKKLKELKLKQKRLKDQQRQEEEQRKIRIREEKKQKLLEDKQKQQELQEKSKQKTFKIRRTKEERRALGKNKYGGIKNYNMGSDKDNEEFRVKSYKSEKSRSSEQEQDEDQEEEDTSDEYCLYLPPEYHNDKEWNDDIKKQLRSKDGKIQTIYTSGKIEVIFPHNKVTKQIFPDGYTIVYFLNKDVKQKFPDGKQVYYFAEVETTQTTFPDGLQVFRFNNGQIEKHFKDGTKEINFQDGSKKIITEEKEISYMPDGSIHTLTQDGIQTIESPNGEKEVTYPDGRTELYSPDGTIESL</sequence>
<dbReference type="EMBL" id="CAMPGE010023012">
    <property type="protein sequence ID" value="CAI2380996.1"/>
    <property type="molecule type" value="Genomic_DNA"/>
</dbReference>
<feature type="compositionally biased region" description="Basic residues" evidence="2">
    <location>
        <begin position="398"/>
        <end position="409"/>
    </location>
</feature>
<dbReference type="PANTHER" id="PTHR10331">
    <property type="entry name" value="T COMPLEX PROTEIN 10"/>
    <property type="match status" value="1"/>
</dbReference>
<dbReference type="InterPro" id="IPR026581">
    <property type="entry name" value="TCP10L/CENPJ"/>
</dbReference>
<feature type="region of interest" description="Disordered" evidence="2">
    <location>
        <begin position="319"/>
        <end position="343"/>
    </location>
</feature>
<organism evidence="4 5">
    <name type="scientific">Euplotes crassus</name>
    <dbReference type="NCBI Taxonomy" id="5936"/>
    <lineage>
        <taxon>Eukaryota</taxon>
        <taxon>Sar</taxon>
        <taxon>Alveolata</taxon>
        <taxon>Ciliophora</taxon>
        <taxon>Intramacronucleata</taxon>
        <taxon>Spirotrichea</taxon>
        <taxon>Hypotrichia</taxon>
        <taxon>Euplotida</taxon>
        <taxon>Euplotidae</taxon>
        <taxon>Moneuplotes</taxon>
    </lineage>
</organism>
<feature type="compositionally biased region" description="Basic and acidic residues" evidence="2">
    <location>
        <begin position="646"/>
        <end position="662"/>
    </location>
</feature>
<comment type="similarity">
    <text evidence="1">Belongs to the TCP10 family.</text>
</comment>
<protein>
    <recommendedName>
        <fullName evidence="3">Centromere protein J C-terminal domain-containing protein</fullName>
    </recommendedName>
</protein>
<feature type="region of interest" description="Disordered" evidence="2">
    <location>
        <begin position="646"/>
        <end position="728"/>
    </location>
</feature>
<feature type="compositionally biased region" description="Acidic residues" evidence="2">
    <location>
        <begin position="715"/>
        <end position="728"/>
    </location>
</feature>
<feature type="region of interest" description="Disordered" evidence="2">
    <location>
        <begin position="383"/>
        <end position="441"/>
    </location>
</feature>
<evidence type="ECO:0000313" key="5">
    <source>
        <dbReference type="Proteomes" id="UP001295684"/>
    </source>
</evidence>
<dbReference type="InterPro" id="IPR047002">
    <property type="entry name" value="Tcp10_C_sf"/>
</dbReference>
<evidence type="ECO:0000256" key="1">
    <source>
        <dbReference type="ARBA" id="ARBA00005627"/>
    </source>
</evidence>
<evidence type="ECO:0000259" key="3">
    <source>
        <dbReference type="Pfam" id="PF07202"/>
    </source>
</evidence>
<proteinExistence type="inferred from homology"/>
<feature type="compositionally biased region" description="Low complexity" evidence="2">
    <location>
        <begin position="1"/>
        <end position="16"/>
    </location>
</feature>
<feature type="compositionally biased region" description="Basic and acidic residues" evidence="2">
    <location>
        <begin position="693"/>
        <end position="714"/>
    </location>
</feature>
<feature type="region of interest" description="Disordered" evidence="2">
    <location>
        <begin position="247"/>
        <end position="280"/>
    </location>
</feature>
<feature type="compositionally biased region" description="Basic and acidic residues" evidence="2">
    <location>
        <begin position="43"/>
        <end position="52"/>
    </location>
</feature>
<feature type="region of interest" description="Disordered" evidence="2">
    <location>
        <begin position="222"/>
        <end position="241"/>
    </location>
</feature>
<feature type="domain" description="Centromere protein J C-terminal" evidence="3">
    <location>
        <begin position="820"/>
        <end position="854"/>
    </location>
</feature>
<gene>
    <name evidence="4" type="ORF">ECRASSUSDP1_LOCUS22440</name>
</gene>
<dbReference type="Proteomes" id="UP001295684">
    <property type="component" value="Unassembled WGS sequence"/>
</dbReference>
<feature type="compositionally biased region" description="Polar residues" evidence="2">
    <location>
        <begin position="28"/>
        <end position="38"/>
    </location>
</feature>
<dbReference type="InterPro" id="IPR009852">
    <property type="entry name" value="CENPJ_C_dom"/>
</dbReference>
<dbReference type="PANTHER" id="PTHR10331:SF6">
    <property type="entry name" value="SPINDLE ASSEMBLY ABNORMAL 4"/>
    <property type="match status" value="1"/>
</dbReference>
<feature type="region of interest" description="Disordered" evidence="2">
    <location>
        <begin position="1"/>
        <end position="89"/>
    </location>
</feature>
<feature type="compositionally biased region" description="Basic and acidic residues" evidence="2">
    <location>
        <begin position="324"/>
        <end position="333"/>
    </location>
</feature>
<evidence type="ECO:0000256" key="2">
    <source>
        <dbReference type="SAM" id="MobiDB-lite"/>
    </source>
</evidence>
<accession>A0AAD1XX66</accession>
<dbReference type="Gene3D" id="2.60.450.20">
    <property type="match status" value="1"/>
</dbReference>